<dbReference type="PANTHER" id="PTHR45777:SF2">
    <property type="entry name" value="METHIONINE AMINOPEPTIDASE 2"/>
    <property type="match status" value="1"/>
</dbReference>
<organism evidence="13 14">
    <name type="scientific">Saccharomyces pastorianus</name>
    <name type="common">Lager yeast</name>
    <name type="synonym">Saccharomyces cerevisiae x Saccharomyces eubayanus</name>
    <dbReference type="NCBI Taxonomy" id="27292"/>
    <lineage>
        <taxon>Eukaryota</taxon>
        <taxon>Fungi</taxon>
        <taxon>Dikarya</taxon>
        <taxon>Ascomycota</taxon>
        <taxon>Saccharomycotina</taxon>
        <taxon>Saccharomycetes</taxon>
        <taxon>Saccharomycetales</taxon>
        <taxon>Saccharomycetaceae</taxon>
        <taxon>Saccharomyces</taxon>
    </lineage>
</organism>
<dbReference type="NCBIfam" id="TIGR00501">
    <property type="entry name" value="met_pdase_II"/>
    <property type="match status" value="1"/>
</dbReference>
<feature type="compositionally biased region" description="Basic residues" evidence="11">
    <location>
        <begin position="41"/>
        <end position="55"/>
    </location>
</feature>
<evidence type="ECO:0000256" key="1">
    <source>
        <dbReference type="ARBA" id="ARBA00000294"/>
    </source>
</evidence>
<feature type="binding site" evidence="9">
    <location>
        <position position="206"/>
    </location>
    <ligand>
        <name>a divalent metal cation</name>
        <dbReference type="ChEBI" id="CHEBI:60240"/>
        <label>1</label>
    </ligand>
</feature>
<dbReference type="FunFam" id="1.10.10.10:FF:000370">
    <property type="entry name" value="Methionine aminopeptidase 2"/>
    <property type="match status" value="1"/>
</dbReference>
<keyword evidence="7 9" id="KW-0479">Metal-binding</keyword>
<comment type="cofactor">
    <cofactor evidence="9">
        <name>Co(2+)</name>
        <dbReference type="ChEBI" id="CHEBI:48828"/>
    </cofactor>
    <cofactor evidence="9">
        <name>Zn(2+)</name>
        <dbReference type="ChEBI" id="CHEBI:29105"/>
    </cofactor>
    <cofactor evidence="9">
        <name>Mn(2+)</name>
        <dbReference type="ChEBI" id="CHEBI:29035"/>
    </cofactor>
    <cofactor evidence="9">
        <name>Fe(2+)</name>
        <dbReference type="ChEBI" id="CHEBI:29033"/>
    </cofactor>
    <text evidence="9">Binds 2 divalent metal cations per subunit. Has a high-affinity and a low affinity metal-binding site. The true nature of the physiological cofactor is under debate. The enzyme is active with cobalt, zinc, manganese or divalent iron ions. Most likely, methionine aminopeptidases function as mononuclear Fe(2+)-metalloproteases under physiological conditions, and the catalytically relevant metal-binding site has been assigned to the histidine-containing high-affinity site.</text>
</comment>
<evidence type="ECO:0000256" key="8">
    <source>
        <dbReference type="ARBA" id="ARBA00022801"/>
    </source>
</evidence>
<dbReference type="InterPro" id="IPR001714">
    <property type="entry name" value="Pept_M24_MAP"/>
</dbReference>
<dbReference type="InterPro" id="IPR036390">
    <property type="entry name" value="WH_DNA-bd_sf"/>
</dbReference>
<feature type="binding site" evidence="9">
    <location>
        <position position="403"/>
    </location>
    <ligand>
        <name>a divalent metal cation</name>
        <dbReference type="ChEBI" id="CHEBI:60240"/>
        <label>1</label>
    </ligand>
</feature>
<feature type="domain" description="Peptidase M24" evidence="12">
    <location>
        <begin position="106"/>
        <end position="316"/>
    </location>
</feature>
<dbReference type="PANTHER" id="PTHR45777">
    <property type="entry name" value="METHIONINE AMINOPEPTIDASE 2"/>
    <property type="match status" value="1"/>
</dbReference>
<dbReference type="GO" id="GO:0005737">
    <property type="term" value="C:cytoplasm"/>
    <property type="evidence" value="ECO:0007669"/>
    <property type="project" value="UniProtKB-SubCell"/>
</dbReference>
<evidence type="ECO:0000256" key="7">
    <source>
        <dbReference type="ARBA" id="ARBA00022723"/>
    </source>
</evidence>
<evidence type="ECO:0000256" key="4">
    <source>
        <dbReference type="ARBA" id="ARBA00022438"/>
    </source>
</evidence>
<dbReference type="PROSITE" id="PS01202">
    <property type="entry name" value="MAP_2"/>
    <property type="match status" value="1"/>
</dbReference>
<dbReference type="SUPFAM" id="SSF46785">
    <property type="entry name" value="Winged helix' DNA-binding domain"/>
    <property type="match status" value="1"/>
</dbReference>
<feature type="binding site" evidence="9">
    <location>
        <position position="308"/>
    </location>
    <ligand>
        <name>a divalent metal cation</name>
        <dbReference type="ChEBI" id="CHEBI:60240"/>
        <label>2</label>
        <note>catalytic</note>
    </ligand>
</feature>
<evidence type="ECO:0000313" key="14">
    <source>
        <dbReference type="Proteomes" id="UP000501346"/>
    </source>
</evidence>
<keyword evidence="14" id="KW-1185">Reference proteome</keyword>
<gene>
    <name evidence="13" type="primary">MAP2_2</name>
    <name evidence="9" type="synonym">MAP2</name>
    <name evidence="13" type="ORF">GRS66_005706</name>
</gene>
<evidence type="ECO:0000256" key="11">
    <source>
        <dbReference type="SAM" id="MobiDB-lite"/>
    </source>
</evidence>
<dbReference type="Proteomes" id="UP000501346">
    <property type="component" value="Chromosome SeII-SeIV"/>
</dbReference>
<dbReference type="EC" id="3.4.11.18" evidence="9"/>
<comment type="function">
    <text evidence="9 10">Cotranslationally removes the N-terminal methionine from nascent proteins. The N-terminal methionine is often cleaved when the second residue in the primary sequence is small and uncharged (Met-Ala-, Cys, Gly, Pro, Ser, Thr, or Val).</text>
</comment>
<evidence type="ECO:0000313" key="13">
    <source>
        <dbReference type="EMBL" id="QID83253.1"/>
    </source>
</evidence>
<evidence type="ECO:0000256" key="10">
    <source>
        <dbReference type="RuleBase" id="RU003653"/>
    </source>
</evidence>
<dbReference type="InterPro" id="IPR018349">
    <property type="entry name" value="Pept_M24A_MAP2_BS"/>
</dbReference>
<dbReference type="GO" id="GO:0046872">
    <property type="term" value="F:metal ion binding"/>
    <property type="evidence" value="ECO:0007669"/>
    <property type="project" value="UniProtKB-UniRule"/>
</dbReference>
<evidence type="ECO:0000256" key="5">
    <source>
        <dbReference type="ARBA" id="ARBA00022490"/>
    </source>
</evidence>
<dbReference type="InterPro" id="IPR036388">
    <property type="entry name" value="WH-like_DNA-bd_sf"/>
</dbReference>
<comment type="cofactor">
    <cofactor evidence="3">
        <name>Fe(2+)</name>
        <dbReference type="ChEBI" id="CHEBI:29033"/>
    </cofactor>
</comment>
<evidence type="ECO:0000259" key="12">
    <source>
        <dbReference type="Pfam" id="PF00557"/>
    </source>
</evidence>
<protein>
    <recommendedName>
        <fullName evidence="9">Methionine aminopeptidase 2</fullName>
        <shortName evidence="9">MAP 2</shortName>
        <shortName evidence="9">MetAP 2</shortName>
        <ecNumber evidence="9">3.4.11.18</ecNumber>
    </recommendedName>
    <alternativeName>
        <fullName evidence="9">Peptidase M</fullName>
    </alternativeName>
</protein>
<comment type="subcellular location">
    <subcellularLocation>
        <location evidence="9">Cytoplasm</location>
    </subcellularLocation>
</comment>
<dbReference type="SUPFAM" id="SSF55920">
    <property type="entry name" value="Creatinase/aminopeptidase"/>
    <property type="match status" value="1"/>
</dbReference>
<dbReference type="InterPro" id="IPR050247">
    <property type="entry name" value="Met_Aminopeptidase_Type2"/>
</dbReference>
<keyword evidence="5 9" id="KW-0963">Cytoplasm</keyword>
<reference evidence="13 14" key="1">
    <citation type="journal article" date="2019" name="BMC Genomics">
        <title>Chromosome level assembly and comparative genome analysis confirm lager-brewing yeasts originated from a single hybridization.</title>
        <authorList>
            <person name="Salazar A.N."/>
            <person name="Gorter de Vries A.R."/>
            <person name="van den Broek M."/>
            <person name="Brouwers N."/>
            <person name="de la Torre Cortes P."/>
            <person name="Kuijpers N.G.A."/>
            <person name="Daran J.G."/>
            <person name="Abeel T."/>
        </authorList>
    </citation>
    <scope>NUCLEOTIDE SEQUENCE [LARGE SCALE GENOMIC DNA]</scope>
    <source>
        <strain evidence="13 14">CBS 1483</strain>
    </source>
</reference>
<comment type="catalytic activity">
    <reaction evidence="1 9 10">
        <text>Release of N-terminal amino acids, preferentially methionine, from peptides and arylamides.</text>
        <dbReference type="EC" id="3.4.11.18"/>
    </reaction>
</comment>
<comment type="similarity">
    <text evidence="9">Belongs to the peptidase M24A family. Methionine aminopeptidase eukaryotic type 2 subfamily.</text>
</comment>
<feature type="region of interest" description="Disordered" evidence="11">
    <location>
        <begin position="1"/>
        <end position="55"/>
    </location>
</feature>
<proteinExistence type="inferred from homology"/>
<dbReference type="HAMAP" id="MF_03175">
    <property type="entry name" value="MetAP_2_euk"/>
    <property type="match status" value="1"/>
</dbReference>
<feature type="binding site" evidence="9">
    <location>
        <position position="403"/>
    </location>
    <ligand>
        <name>a divalent metal cation</name>
        <dbReference type="ChEBI" id="CHEBI:60240"/>
        <label>2</label>
        <note>catalytic</note>
    </ligand>
</feature>
<dbReference type="GO" id="GO:0070006">
    <property type="term" value="F:metalloaminopeptidase activity"/>
    <property type="evidence" value="ECO:0007669"/>
    <property type="project" value="UniProtKB-UniRule"/>
</dbReference>
<dbReference type="Gene3D" id="3.90.230.10">
    <property type="entry name" value="Creatinase/methionine aminopeptidase superfamily"/>
    <property type="match status" value="1"/>
</dbReference>
<keyword evidence="4 9" id="KW-0031">Aminopeptidase</keyword>
<feature type="binding site" evidence="9">
    <location>
        <position position="195"/>
    </location>
    <ligand>
        <name>a divalent metal cation</name>
        <dbReference type="ChEBI" id="CHEBI:60240"/>
        <label>1</label>
    </ligand>
</feature>
<dbReference type="AlphaFoldDB" id="A0A6C1E2Z7"/>
<keyword evidence="8 9" id="KW-0378">Hydrolase</keyword>
<feature type="binding site" evidence="9">
    <location>
        <position position="206"/>
    </location>
    <ligand>
        <name>a divalent metal cation</name>
        <dbReference type="ChEBI" id="CHEBI:60240"/>
        <label>2</label>
        <note>catalytic</note>
    </ligand>
</feature>
<dbReference type="Gene3D" id="1.10.10.10">
    <property type="entry name" value="Winged helix-like DNA-binding domain superfamily/Winged helix DNA-binding domain"/>
    <property type="match status" value="1"/>
</dbReference>
<evidence type="ECO:0000256" key="6">
    <source>
        <dbReference type="ARBA" id="ARBA00022670"/>
    </source>
</evidence>
<dbReference type="EMBL" id="CP048999">
    <property type="protein sequence ID" value="QID83253.1"/>
    <property type="molecule type" value="Genomic_DNA"/>
</dbReference>
<dbReference type="GO" id="GO:0006508">
    <property type="term" value="P:proteolysis"/>
    <property type="evidence" value="ECO:0007669"/>
    <property type="project" value="UniProtKB-KW"/>
</dbReference>
<dbReference type="GO" id="GO:0004239">
    <property type="term" value="F:initiator methionyl aminopeptidase activity"/>
    <property type="evidence" value="ECO:0007669"/>
    <property type="project" value="UniProtKB-UniRule"/>
</dbReference>
<feature type="binding site" evidence="9">
    <location>
        <position position="175"/>
    </location>
    <ligand>
        <name>substrate</name>
    </ligand>
</feature>
<comment type="cofactor">
    <cofactor evidence="2">
        <name>Mn(2+)</name>
        <dbReference type="ChEBI" id="CHEBI:29035"/>
    </cofactor>
</comment>
<dbReference type="InterPro" id="IPR000994">
    <property type="entry name" value="Pept_M24"/>
</dbReference>
<dbReference type="Pfam" id="PF00557">
    <property type="entry name" value="Peptidase_M24"/>
    <property type="match status" value="1"/>
</dbReference>
<feature type="binding site" evidence="9">
    <location>
        <position position="283"/>
    </location>
    <ligand>
        <name>substrate</name>
    </ligand>
</feature>
<dbReference type="OrthoDB" id="7848262at2759"/>
<dbReference type="PRINTS" id="PR00599">
    <property type="entry name" value="MAPEPTIDASE"/>
</dbReference>
<feature type="binding site" evidence="9">
    <location>
        <position position="275"/>
    </location>
    <ligand>
        <name>a divalent metal cation</name>
        <dbReference type="ChEBI" id="CHEBI:60240"/>
        <label>2</label>
        <note>catalytic</note>
    </ligand>
</feature>
<accession>A0A6C1E2Z7</accession>
<sequence>MSDGKVENATVSELKELHLENEAIEPQGETIVDESGPTENKKKKNKKKKKKKKSNVKKIELLFPDGKYPEGEWMDYHQDFNLERTTDEESRYLKRDLERAEHWNDVRKGAEIHRRVRRVIKDKIVPGMKLMDIADMIENSTRKFTGAEDLLAMDNPKSQGIGFPTGLSLNHCAAHFTPNAGDKTVLKYEDVMKVDYGVQINGNIIDSAFTVAFDPQYDNLLAAVKDATYTGIKEAGIDVRLTDIGEAIQEVMESYEVEINGETFQVKPCRNLCGHNIGPYSIHGGKSVPIVKNGDTTKMEEGEHFAIETFGSTGRGYVTSGGEVSHYARSRDEQQVMPTLDSAKNLLKVIDRNFGTLPFCRRYLDRLGQEKYLFALNNLVRHGLVQDYPPLNDIPGSYTAQFEHTILLHANKKEVVSKGDDY</sequence>
<dbReference type="CDD" id="cd01088">
    <property type="entry name" value="MetAP2"/>
    <property type="match status" value="1"/>
</dbReference>
<dbReference type="InterPro" id="IPR002468">
    <property type="entry name" value="Pept_M24A_MAP2"/>
</dbReference>
<dbReference type="InterPro" id="IPR036005">
    <property type="entry name" value="Creatinase/aminopeptidase-like"/>
</dbReference>
<evidence type="ECO:0000256" key="3">
    <source>
        <dbReference type="ARBA" id="ARBA00001954"/>
    </source>
</evidence>
<evidence type="ECO:0000256" key="9">
    <source>
        <dbReference type="HAMAP-Rule" id="MF_03175"/>
    </source>
</evidence>
<keyword evidence="6 9" id="KW-0645">Protease</keyword>
<evidence type="ECO:0000256" key="2">
    <source>
        <dbReference type="ARBA" id="ARBA00001936"/>
    </source>
</evidence>
<name>A0A6C1E2Z7_SACPS</name>